<accession>A0A8H2M6L7</accession>
<keyword evidence="20" id="KW-1185">Reference proteome</keyword>
<evidence type="ECO:0000259" key="17">
    <source>
        <dbReference type="Pfam" id="PF00742"/>
    </source>
</evidence>
<dbReference type="PANTHER" id="PTHR43331">
    <property type="entry name" value="HOMOSERINE DEHYDROGENASE"/>
    <property type="match status" value="1"/>
</dbReference>
<evidence type="ECO:0000256" key="14">
    <source>
        <dbReference type="PIRSR" id="PIRSR036497-2"/>
    </source>
</evidence>
<dbReference type="PANTHER" id="PTHR43331:SF1">
    <property type="entry name" value="HOMOSERINE DEHYDROGENASE"/>
    <property type="match status" value="1"/>
</dbReference>
<gene>
    <name evidence="19" type="primary">hom</name>
    <name evidence="19" type="ORF">NCTC13150_01456</name>
</gene>
<feature type="domain" description="Aspartate/homoserine dehydrogenase NAD-binding" evidence="18">
    <location>
        <begin position="7"/>
        <end position="123"/>
    </location>
</feature>
<comment type="pathway">
    <text evidence="2 15">Amino-acid biosynthesis; L-methionine biosynthesis via de novo pathway; L-homoserine from L-aspartate: step 3/3.</text>
</comment>
<feature type="domain" description="Homoserine dehydrogenase catalytic" evidence="17">
    <location>
        <begin position="131"/>
        <end position="309"/>
    </location>
</feature>
<dbReference type="InterPro" id="IPR036291">
    <property type="entry name" value="NAD(P)-bd_dom_sf"/>
</dbReference>
<evidence type="ECO:0000256" key="16">
    <source>
        <dbReference type="RuleBase" id="RU004171"/>
    </source>
</evidence>
<keyword evidence="6 12" id="KW-0028">Amino-acid biosynthesis</keyword>
<dbReference type="Gene3D" id="3.30.360.10">
    <property type="entry name" value="Dihydrodipicolinate Reductase, domain 2"/>
    <property type="match status" value="1"/>
</dbReference>
<feature type="active site" description="Proton donor" evidence="13">
    <location>
        <position position="199"/>
    </location>
</feature>
<dbReference type="GO" id="GO:0050661">
    <property type="term" value="F:NADP binding"/>
    <property type="evidence" value="ECO:0007669"/>
    <property type="project" value="InterPro"/>
</dbReference>
<dbReference type="SUPFAM" id="SSF51735">
    <property type="entry name" value="NAD(P)-binding Rossmann-fold domains"/>
    <property type="match status" value="1"/>
</dbReference>
<dbReference type="Proteomes" id="UP000377798">
    <property type="component" value="Unassembled WGS sequence"/>
</dbReference>
<dbReference type="Pfam" id="PF00742">
    <property type="entry name" value="Homoserine_dh"/>
    <property type="match status" value="1"/>
</dbReference>
<evidence type="ECO:0000256" key="2">
    <source>
        <dbReference type="ARBA" id="ARBA00005062"/>
    </source>
</evidence>
<feature type="binding site" evidence="14">
    <location>
        <begin position="7"/>
        <end position="12"/>
    </location>
    <ligand>
        <name>NADP(+)</name>
        <dbReference type="ChEBI" id="CHEBI:58349"/>
    </ligand>
</feature>
<dbReference type="InterPro" id="IPR001342">
    <property type="entry name" value="HDH_cat"/>
</dbReference>
<comment type="similarity">
    <text evidence="3 12 16">Belongs to the homoserine dehydrogenase family.</text>
</comment>
<evidence type="ECO:0000259" key="18">
    <source>
        <dbReference type="Pfam" id="PF03447"/>
    </source>
</evidence>
<comment type="pathway">
    <text evidence="1 15">Amino-acid biosynthesis; L-threonine biosynthesis; L-threonine from L-aspartate: step 3/5.</text>
</comment>
<evidence type="ECO:0000313" key="19">
    <source>
        <dbReference type="EMBL" id="VFB16883.1"/>
    </source>
</evidence>
<protein>
    <recommendedName>
        <fullName evidence="5 12">Homoserine dehydrogenase</fullName>
        <shortName evidence="12">HDH</shortName>
        <ecNumber evidence="4 12">1.1.1.3</ecNumber>
    </recommendedName>
</protein>
<dbReference type="GO" id="GO:0009086">
    <property type="term" value="P:methionine biosynthetic process"/>
    <property type="evidence" value="ECO:0007669"/>
    <property type="project" value="UniProtKB-KW"/>
</dbReference>
<feature type="binding site" evidence="14">
    <location>
        <position position="184"/>
    </location>
    <ligand>
        <name>L-homoserine</name>
        <dbReference type="ChEBI" id="CHEBI:57476"/>
    </ligand>
</feature>
<dbReference type="PROSITE" id="PS01042">
    <property type="entry name" value="HOMOSER_DHGENASE"/>
    <property type="match status" value="1"/>
</dbReference>
<comment type="caution">
    <text evidence="19">The sequence shown here is derived from an EMBL/GenBank/DDBJ whole genome shotgun (WGS) entry which is preliminary data.</text>
</comment>
<dbReference type="GO" id="GO:0004412">
    <property type="term" value="F:homoserine dehydrogenase activity"/>
    <property type="evidence" value="ECO:0007669"/>
    <property type="project" value="UniProtKB-EC"/>
</dbReference>
<keyword evidence="10 12" id="KW-0486">Methionine biosynthesis</keyword>
<dbReference type="EC" id="1.1.1.3" evidence="4 12"/>
<evidence type="ECO:0000256" key="8">
    <source>
        <dbReference type="ARBA" id="ARBA00023002"/>
    </source>
</evidence>
<dbReference type="UniPathway" id="UPA00050">
    <property type="reaction ID" value="UER00063"/>
</dbReference>
<keyword evidence="8 12" id="KW-0560">Oxidoreductase</keyword>
<name>A0A8H2M6L7_9FIRM</name>
<evidence type="ECO:0000313" key="20">
    <source>
        <dbReference type="Proteomes" id="UP000377798"/>
    </source>
</evidence>
<dbReference type="FunFam" id="3.30.360.10:FF:000005">
    <property type="entry name" value="Homoserine dehydrogenase"/>
    <property type="match status" value="1"/>
</dbReference>
<evidence type="ECO:0000256" key="3">
    <source>
        <dbReference type="ARBA" id="ARBA00006753"/>
    </source>
</evidence>
<dbReference type="EMBL" id="CAACYI010000001">
    <property type="protein sequence ID" value="VFB16883.1"/>
    <property type="molecule type" value="Genomic_DNA"/>
</dbReference>
<organism evidence="19 20">
    <name type="scientific">Urinicoccus massiliensis</name>
    <dbReference type="NCBI Taxonomy" id="1723382"/>
    <lineage>
        <taxon>Bacteria</taxon>
        <taxon>Bacillati</taxon>
        <taxon>Bacillota</taxon>
        <taxon>Tissierellia</taxon>
        <taxon>Tissierellales</taxon>
        <taxon>Peptoniphilaceae</taxon>
        <taxon>Urinicoccus</taxon>
    </lineage>
</organism>
<evidence type="ECO:0000256" key="12">
    <source>
        <dbReference type="PIRNR" id="PIRNR036497"/>
    </source>
</evidence>
<dbReference type="Pfam" id="PF03447">
    <property type="entry name" value="NAD_binding_3"/>
    <property type="match status" value="1"/>
</dbReference>
<evidence type="ECO:0000256" key="1">
    <source>
        <dbReference type="ARBA" id="ARBA00005056"/>
    </source>
</evidence>
<dbReference type="NCBIfam" id="NF004976">
    <property type="entry name" value="PRK06349.1"/>
    <property type="match status" value="1"/>
</dbReference>
<dbReference type="InterPro" id="IPR019811">
    <property type="entry name" value="HDH_CS"/>
</dbReference>
<dbReference type="Gene3D" id="3.40.50.720">
    <property type="entry name" value="NAD(P)-binding Rossmann-like Domain"/>
    <property type="match status" value="1"/>
</dbReference>
<evidence type="ECO:0000256" key="6">
    <source>
        <dbReference type="ARBA" id="ARBA00022605"/>
    </source>
</evidence>
<feature type="binding site" evidence="14">
    <location>
        <position position="99"/>
    </location>
    <ligand>
        <name>NADPH</name>
        <dbReference type="ChEBI" id="CHEBI:57783"/>
    </ligand>
</feature>
<reference evidence="19 20" key="1">
    <citation type="submission" date="2019-02" db="EMBL/GenBank/DDBJ databases">
        <authorList>
            <consortium name="Pathogen Informatics"/>
        </authorList>
    </citation>
    <scope>NUCLEOTIDE SEQUENCE [LARGE SCALE GENOMIC DNA]</scope>
    <source>
        <strain evidence="19 20">3012STDY7089603</strain>
    </source>
</reference>
<dbReference type="UniPathway" id="UPA00051">
    <property type="reaction ID" value="UER00465"/>
</dbReference>
<dbReference type="InterPro" id="IPR005106">
    <property type="entry name" value="Asp/hSer_DH_NAD-bd"/>
</dbReference>
<evidence type="ECO:0000256" key="7">
    <source>
        <dbReference type="ARBA" id="ARBA00022697"/>
    </source>
</evidence>
<evidence type="ECO:0000256" key="10">
    <source>
        <dbReference type="ARBA" id="ARBA00023167"/>
    </source>
</evidence>
<evidence type="ECO:0000256" key="11">
    <source>
        <dbReference type="ARBA" id="ARBA00048841"/>
    </source>
</evidence>
<evidence type="ECO:0000256" key="15">
    <source>
        <dbReference type="RuleBase" id="RU000579"/>
    </source>
</evidence>
<keyword evidence="9" id="KW-0915">Sodium</keyword>
<dbReference type="GO" id="GO:0009088">
    <property type="term" value="P:threonine biosynthetic process"/>
    <property type="evidence" value="ECO:0007669"/>
    <property type="project" value="UniProtKB-UniPathway"/>
</dbReference>
<sequence>MKIAILGFGTVGRGTYDILQARKEALEDLGGIQVAKVLVLPKEVDRCGLDKDLVTTDYQEILDNEEISCVVEVTGAKAQGFVFMKEALERKKHVVTANKAVVSLHLEELTSLAKKNGVHFLYEAAVGGGIPVISPLKAQAKLNKIDSIEGIFNGTCNYILSNMLAKGWSYQETLKKAQDLGFAEADPTDDVEGLDTMRKLVIVSSLALGFPVLEDQVALEGIAKIQVRDINYFKKKGLKVKLLASFKRQEEAYSLLVEPALMDLNHPLYGVDREINALGLHGDFVGQLTFIGPGAGKYPTGNAIVCDLMEIANSKERAFAFGQAQGTSQNNIRASYYVSLDQGYDLPEDWVLERLDLEEGQGILTKEVFRQDLVEKIGDLREAGAGVFFARIL</sequence>
<dbReference type="SUPFAM" id="SSF55347">
    <property type="entry name" value="Glyceraldehyde-3-phosphate dehydrogenase-like, C-terminal domain"/>
    <property type="match status" value="1"/>
</dbReference>
<dbReference type="PIRSF" id="PIRSF036497">
    <property type="entry name" value="HDH_short"/>
    <property type="match status" value="1"/>
</dbReference>
<dbReference type="AlphaFoldDB" id="A0A8H2M6L7"/>
<proteinExistence type="inferred from homology"/>
<evidence type="ECO:0000256" key="9">
    <source>
        <dbReference type="ARBA" id="ARBA00023053"/>
    </source>
</evidence>
<evidence type="ECO:0000256" key="5">
    <source>
        <dbReference type="ARBA" id="ARBA00013376"/>
    </source>
</evidence>
<dbReference type="InterPro" id="IPR022697">
    <property type="entry name" value="HDH_short"/>
</dbReference>
<evidence type="ECO:0000256" key="13">
    <source>
        <dbReference type="PIRSR" id="PIRSR036497-1"/>
    </source>
</evidence>
<comment type="catalytic activity">
    <reaction evidence="11">
        <text>L-homoserine + NADP(+) = L-aspartate 4-semialdehyde + NADPH + H(+)</text>
        <dbReference type="Rhea" id="RHEA:15761"/>
        <dbReference type="ChEBI" id="CHEBI:15378"/>
        <dbReference type="ChEBI" id="CHEBI:57476"/>
        <dbReference type="ChEBI" id="CHEBI:57783"/>
        <dbReference type="ChEBI" id="CHEBI:58349"/>
        <dbReference type="ChEBI" id="CHEBI:537519"/>
        <dbReference type="EC" id="1.1.1.3"/>
    </reaction>
    <physiologicalReaction direction="right-to-left" evidence="11">
        <dbReference type="Rhea" id="RHEA:15763"/>
    </physiologicalReaction>
</comment>
<dbReference type="RefSeq" id="WP_165478633.1">
    <property type="nucleotide sequence ID" value="NZ_CAACYI010000001.1"/>
</dbReference>
<keyword evidence="12 14" id="KW-0521">NADP</keyword>
<keyword evidence="7 12" id="KW-0791">Threonine biosynthesis</keyword>
<evidence type="ECO:0000256" key="4">
    <source>
        <dbReference type="ARBA" id="ARBA00013213"/>
    </source>
</evidence>